<dbReference type="InterPro" id="IPR023174">
    <property type="entry name" value="PDEase_CS"/>
</dbReference>
<keyword evidence="4 11" id="KW-0479">Metal-binding</keyword>
<dbReference type="InterPro" id="IPR035965">
    <property type="entry name" value="PAS-like_dom_sf"/>
</dbReference>
<comment type="subunit">
    <text evidence="8">Interacts with RAF1. The interaction promotes RAF1 activity.</text>
</comment>
<dbReference type="Pfam" id="PF08629">
    <property type="entry name" value="PDE8"/>
    <property type="match status" value="1"/>
</dbReference>
<keyword evidence="17" id="KW-1185">Reference proteome</keyword>
<evidence type="ECO:0000256" key="2">
    <source>
        <dbReference type="ARBA" id="ARBA00006437"/>
    </source>
</evidence>
<feature type="binding site" evidence="11">
    <location>
        <position position="718"/>
    </location>
    <ligand>
        <name>Zn(2+)</name>
        <dbReference type="ChEBI" id="CHEBI:29105"/>
        <label>1</label>
    </ligand>
</feature>
<evidence type="ECO:0000256" key="9">
    <source>
        <dbReference type="PIRSR" id="PIRSR623088-1"/>
    </source>
</evidence>
<feature type="domain" description="PDEase" evidence="15">
    <location>
        <begin position="491"/>
        <end position="812"/>
    </location>
</feature>
<proteinExistence type="inferred from homology"/>
<dbReference type="InterPro" id="IPR002073">
    <property type="entry name" value="PDEase_catalytic_dom"/>
</dbReference>
<dbReference type="AlphaFoldDB" id="A0A673BLY5"/>
<dbReference type="SUPFAM" id="SSF55785">
    <property type="entry name" value="PYP-like sensor domain (PAS domain)"/>
    <property type="match status" value="1"/>
</dbReference>
<dbReference type="PANTHER" id="PTHR11347">
    <property type="entry name" value="CYCLIC NUCLEOTIDE PHOSPHODIESTERASE"/>
    <property type="match status" value="1"/>
</dbReference>
<dbReference type="InterPro" id="IPR003607">
    <property type="entry name" value="HD/PDEase_dom"/>
</dbReference>
<comment type="function">
    <text evidence="7">Hydrolyzes the second messenger cAMP, which is a key regulator of many important physiological processes. May be involved in maintaining basal levels of the cyclic nucleotide and/or in the cAMP regulation of germ cell development. Binding to RAF1 reduces RAF1 'Ser-259' inhibitory-phosphorylation and stimulates RAF1-dependent EGF-activated ERK-signaling. Protects against cell death induced by hydrogen peroxide and staurosporine.</text>
</comment>
<dbReference type="GO" id="GO:0006198">
    <property type="term" value="P:cAMP catabolic process"/>
    <property type="evidence" value="ECO:0007669"/>
    <property type="project" value="UniProtKB-UniPathway"/>
</dbReference>
<reference evidence="16" key="1">
    <citation type="submission" date="2019-06" db="EMBL/GenBank/DDBJ databases">
        <authorList>
            <consortium name="Wellcome Sanger Institute Data Sharing"/>
        </authorList>
    </citation>
    <scope>NUCLEOTIDE SEQUENCE [LARGE SCALE GENOMIC DNA]</scope>
</reference>
<keyword evidence="3" id="KW-0597">Phosphoprotein</keyword>
<evidence type="ECO:0000313" key="17">
    <source>
        <dbReference type="Proteomes" id="UP000472271"/>
    </source>
</evidence>
<name>A0A673BLY5_9TELE</name>
<evidence type="ECO:0000256" key="7">
    <source>
        <dbReference type="ARBA" id="ARBA00057856"/>
    </source>
</evidence>
<dbReference type="Pfam" id="PF13426">
    <property type="entry name" value="PAS_9"/>
    <property type="match status" value="1"/>
</dbReference>
<dbReference type="PROSITE" id="PS50112">
    <property type="entry name" value="PAS"/>
    <property type="match status" value="1"/>
</dbReference>
<feature type="region of interest" description="Disordered" evidence="13">
    <location>
        <begin position="369"/>
        <end position="391"/>
    </location>
</feature>
<evidence type="ECO:0000259" key="14">
    <source>
        <dbReference type="PROSITE" id="PS50112"/>
    </source>
</evidence>
<organism evidence="16 17">
    <name type="scientific">Sphaeramia orbicularis</name>
    <name type="common">orbiculate cardinalfish</name>
    <dbReference type="NCBI Taxonomy" id="375764"/>
    <lineage>
        <taxon>Eukaryota</taxon>
        <taxon>Metazoa</taxon>
        <taxon>Chordata</taxon>
        <taxon>Craniata</taxon>
        <taxon>Vertebrata</taxon>
        <taxon>Euteleostomi</taxon>
        <taxon>Actinopterygii</taxon>
        <taxon>Neopterygii</taxon>
        <taxon>Teleostei</taxon>
        <taxon>Neoteleostei</taxon>
        <taxon>Acanthomorphata</taxon>
        <taxon>Gobiaria</taxon>
        <taxon>Kurtiformes</taxon>
        <taxon>Apogonoidei</taxon>
        <taxon>Apogonidae</taxon>
        <taxon>Apogoninae</taxon>
        <taxon>Sphaeramia</taxon>
    </lineage>
</organism>
<feature type="region of interest" description="Disordered" evidence="13">
    <location>
        <begin position="64"/>
        <end position="89"/>
    </location>
</feature>
<evidence type="ECO:0000313" key="16">
    <source>
        <dbReference type="Ensembl" id="ENSSORP00005041597.1"/>
    </source>
</evidence>
<evidence type="ECO:0000256" key="12">
    <source>
        <dbReference type="RuleBase" id="RU363067"/>
    </source>
</evidence>
<dbReference type="SMART" id="SM00471">
    <property type="entry name" value="HDc"/>
    <property type="match status" value="1"/>
</dbReference>
<dbReference type="Proteomes" id="UP000472271">
    <property type="component" value="Chromosome 12"/>
</dbReference>
<evidence type="ECO:0000256" key="13">
    <source>
        <dbReference type="SAM" id="MobiDB-lite"/>
    </source>
</evidence>
<feature type="compositionally biased region" description="Basic and acidic residues" evidence="13">
    <location>
        <begin position="68"/>
        <end position="84"/>
    </location>
</feature>
<dbReference type="SMART" id="SM00091">
    <property type="entry name" value="PAS"/>
    <property type="match status" value="1"/>
</dbReference>
<feature type="binding site" evidence="10">
    <location>
        <position position="770"/>
    </location>
    <ligand>
        <name>AMP</name>
        <dbReference type="ChEBI" id="CHEBI:456215"/>
    </ligand>
</feature>
<dbReference type="PRINTS" id="PR00387">
    <property type="entry name" value="PDIESTERASE1"/>
</dbReference>
<gene>
    <name evidence="16" type="primary">pde8b</name>
</gene>
<evidence type="ECO:0000259" key="15">
    <source>
        <dbReference type="PROSITE" id="PS51845"/>
    </source>
</evidence>
<dbReference type="SUPFAM" id="SSF109604">
    <property type="entry name" value="HD-domain/PDEase-like"/>
    <property type="match status" value="1"/>
</dbReference>
<keyword evidence="6" id="KW-0114">cAMP</keyword>
<feature type="binding site" evidence="11">
    <location>
        <position position="608"/>
    </location>
    <ligand>
        <name>Zn(2+)</name>
        <dbReference type="ChEBI" id="CHEBI:29105"/>
        <label>2</label>
    </ligand>
</feature>
<dbReference type="FunFam" id="3.30.450.20:FF:000040">
    <property type="entry name" value="Phosphodiesterase"/>
    <property type="match status" value="1"/>
</dbReference>
<feature type="binding site" evidence="11">
    <location>
        <position position="571"/>
    </location>
    <ligand>
        <name>Zn(2+)</name>
        <dbReference type="ChEBI" id="CHEBI:29105"/>
        <label>1</label>
    </ligand>
</feature>
<feature type="active site" description="Proton donor" evidence="9">
    <location>
        <position position="567"/>
    </location>
</feature>
<evidence type="ECO:0000256" key="11">
    <source>
        <dbReference type="PIRSR" id="PIRSR623088-3"/>
    </source>
</evidence>
<dbReference type="Pfam" id="PF23198">
    <property type="entry name" value="PDE8A_N"/>
    <property type="match status" value="1"/>
</dbReference>
<dbReference type="InterPro" id="IPR057304">
    <property type="entry name" value="PDE8-like_REC_N"/>
</dbReference>
<dbReference type="GO" id="GO:0007165">
    <property type="term" value="P:signal transduction"/>
    <property type="evidence" value="ECO:0007669"/>
    <property type="project" value="InterPro"/>
</dbReference>
<evidence type="ECO:0000256" key="3">
    <source>
        <dbReference type="ARBA" id="ARBA00022553"/>
    </source>
</evidence>
<dbReference type="InterPro" id="IPR036971">
    <property type="entry name" value="PDEase_catalytic_dom_sf"/>
</dbReference>
<feature type="domain" description="PAS" evidence="14">
    <location>
        <begin position="232"/>
        <end position="296"/>
    </location>
</feature>
<accession>A0A673BLY5</accession>
<feature type="binding site" evidence="10">
    <location>
        <position position="608"/>
    </location>
    <ligand>
        <name>AMP</name>
        <dbReference type="ChEBI" id="CHEBI:456215"/>
    </ligand>
</feature>
<evidence type="ECO:0000256" key="5">
    <source>
        <dbReference type="ARBA" id="ARBA00022801"/>
    </source>
</evidence>
<dbReference type="InterPro" id="IPR023088">
    <property type="entry name" value="PDEase"/>
</dbReference>
<evidence type="ECO:0000256" key="8">
    <source>
        <dbReference type="ARBA" id="ARBA00066220"/>
    </source>
</evidence>
<dbReference type="Gene3D" id="1.10.1300.10">
    <property type="entry name" value="3'5'-cyclic nucleotide phosphodiesterase, catalytic domain"/>
    <property type="match status" value="1"/>
</dbReference>
<dbReference type="PROSITE" id="PS51845">
    <property type="entry name" value="PDEASE_I_2"/>
    <property type="match status" value="1"/>
</dbReference>
<dbReference type="FunFam" id="1.10.1300.10:FF:000002">
    <property type="entry name" value="Phosphodiesterase"/>
    <property type="match status" value="1"/>
</dbReference>
<sequence>MGCAPSIHVSQSGVIYCRDSDESNSPHQTTTISQGTAATLHGLFIKTDAAETIPSVITYQNRHSRNNSYRDRKENSGGHIRIEAETQTSHTSVKVRKECVGPMRLTQEPIQVLLVFAKEDSQSDAFWWACDRAGFRCNIARTPESAVECFLDKHHEIIVIDGRHSRYFEPEAVCRLLRATKPSENTVILAVVPQKFVENSSVSACYNELIQIEHGEVRCQFKLRACNSVFTALDHCQEAVEITSEDHIIQYVNPAFERMMGYHKGELIGKELTELPKSDKNRADLLDTINTCIKKGKEWQGIYYARKKSGDSIQQQVKITPVIGQGGKIRHFVSIKRPHIDNNNQHKIHEIIIEKEKICHSLRHRDRRKDSIDARSLSSRSSDAPSLQNRRYSSVARIHSMTIEAPITKVINIINAAQESSPVTVAEALDRVLEILRTTELYSPQLASKEDDPHTNDLVGGLMSDGLRRLSGNEYVFSKNMSQSQLAIPVTLNDVPPSIAEMLNDEECWEFNILELEAATHKRPLTYLGLKIFTSFGVCEFLNCSESTLRSWLQLMEASYHSSNSYHNSTHAADVLHATAYFLRKERVKSSLDQLDEVAALIAATVHDVDHPGRTNSFLCNAGSELAILYNDTAVLESHHAALAFQLTVRDSKSNIFKNIERYYSYFQSSIMNIRSGLICEISSFLQSVNSDCEGQANIRNSPENRLLIKRMLIKCADVSNPCRPLELCIEWAGRISEEYFAQTDEEKRQGLPVVMPVFDRNTCSVPKSQISFIDYFITDMFDAWDAFASLPGLMEHLSENYKYWKGLDEMKCKSLRPPPPS</sequence>
<dbReference type="Gene3D" id="3.30.450.20">
    <property type="entry name" value="PAS domain"/>
    <property type="match status" value="1"/>
</dbReference>
<keyword evidence="5 12" id="KW-0378">Hydrolase</keyword>
<dbReference type="UniPathway" id="UPA00762">
    <property type="reaction ID" value="UER00747"/>
</dbReference>
<comment type="similarity">
    <text evidence="2">Belongs to the cyclic nucleotide phosphodiesterase family. PDE8 subfamily.</text>
</comment>
<dbReference type="GO" id="GO:0046872">
    <property type="term" value="F:metal ion binding"/>
    <property type="evidence" value="ECO:0007669"/>
    <property type="project" value="UniProtKB-KW"/>
</dbReference>
<dbReference type="Pfam" id="PF00233">
    <property type="entry name" value="PDEase_I"/>
    <property type="match status" value="1"/>
</dbReference>
<dbReference type="PROSITE" id="PS00126">
    <property type="entry name" value="PDEASE_I_1"/>
    <property type="match status" value="1"/>
</dbReference>
<dbReference type="InParanoid" id="A0A673BLY5"/>
<dbReference type="InterPro" id="IPR000014">
    <property type="entry name" value="PAS"/>
</dbReference>
<reference evidence="16" key="2">
    <citation type="submission" date="2025-08" db="UniProtKB">
        <authorList>
            <consortium name="Ensembl"/>
        </authorList>
    </citation>
    <scope>IDENTIFICATION</scope>
</reference>
<feature type="binding site" evidence="11">
    <location>
        <position position="608"/>
    </location>
    <ligand>
        <name>Zn(2+)</name>
        <dbReference type="ChEBI" id="CHEBI:29105"/>
        <label>1</label>
    </ligand>
</feature>
<feature type="binding site" evidence="10">
    <location>
        <begin position="567"/>
        <end position="571"/>
    </location>
    <ligand>
        <name>AMP</name>
        <dbReference type="ChEBI" id="CHEBI:456215"/>
    </ligand>
</feature>
<evidence type="ECO:0000256" key="6">
    <source>
        <dbReference type="ARBA" id="ARBA00023149"/>
    </source>
</evidence>
<dbReference type="GO" id="GO:0004115">
    <property type="term" value="F:3',5'-cyclic-AMP phosphodiesterase activity"/>
    <property type="evidence" value="ECO:0007669"/>
    <property type="project" value="UniProtKB-ARBA"/>
</dbReference>
<dbReference type="CDD" id="cd00130">
    <property type="entry name" value="PAS"/>
    <property type="match status" value="1"/>
</dbReference>
<feature type="binding site" evidence="10">
    <location>
        <position position="718"/>
    </location>
    <ligand>
        <name>AMP</name>
        <dbReference type="ChEBI" id="CHEBI:456215"/>
    </ligand>
</feature>
<dbReference type="GO" id="GO:0070374">
    <property type="term" value="P:positive regulation of ERK1 and ERK2 cascade"/>
    <property type="evidence" value="ECO:0007669"/>
    <property type="project" value="UniProtKB-ARBA"/>
</dbReference>
<comment type="cofactor">
    <cofactor evidence="12">
        <name>a divalent metal cation</name>
        <dbReference type="ChEBI" id="CHEBI:60240"/>
    </cofactor>
    <text evidence="12">Binds 2 divalent metal cations per subunit. Site 1 may preferentially bind zinc ions, while site 2 has a preference for magnesium and/or manganese ions.</text>
</comment>
<evidence type="ECO:0000256" key="10">
    <source>
        <dbReference type="PIRSR" id="PIRSR623088-2"/>
    </source>
</evidence>
<dbReference type="NCBIfam" id="TIGR00229">
    <property type="entry name" value="sensory_box"/>
    <property type="match status" value="1"/>
</dbReference>
<protein>
    <recommendedName>
        <fullName evidence="12">Phosphodiesterase</fullName>
        <ecNumber evidence="12">3.1.4.-</ecNumber>
    </recommendedName>
</protein>
<dbReference type="Ensembl" id="ENSSORT00005042664.1">
    <property type="protein sequence ID" value="ENSSORP00005041597.1"/>
    <property type="gene ID" value="ENSSORG00005017788.1"/>
</dbReference>
<feature type="binding site" evidence="11">
    <location>
        <position position="607"/>
    </location>
    <ligand>
        <name>Zn(2+)</name>
        <dbReference type="ChEBI" id="CHEBI:29105"/>
        <label>1</label>
    </ligand>
</feature>
<evidence type="ECO:0000256" key="1">
    <source>
        <dbReference type="ARBA" id="ARBA00004703"/>
    </source>
</evidence>
<evidence type="ECO:0000256" key="4">
    <source>
        <dbReference type="ARBA" id="ARBA00022723"/>
    </source>
</evidence>
<dbReference type="GO" id="GO:0071364">
    <property type="term" value="P:cellular response to epidermal growth factor stimulus"/>
    <property type="evidence" value="ECO:0007669"/>
    <property type="project" value="UniProtKB-ARBA"/>
</dbReference>
<dbReference type="EC" id="3.1.4.-" evidence="12"/>
<reference evidence="16" key="3">
    <citation type="submission" date="2025-09" db="UniProtKB">
        <authorList>
            <consortium name="Ensembl"/>
        </authorList>
    </citation>
    <scope>IDENTIFICATION</scope>
</reference>
<feature type="compositionally biased region" description="Low complexity" evidence="13">
    <location>
        <begin position="374"/>
        <end position="387"/>
    </location>
</feature>
<dbReference type="CDD" id="cd00077">
    <property type="entry name" value="HDc"/>
    <property type="match status" value="1"/>
</dbReference>
<comment type="pathway">
    <text evidence="1">Purine metabolism; 3',5'-cyclic AMP degradation; AMP from 3',5'-cyclic AMP: step 1/1.</text>
</comment>